<feature type="binding site" evidence="4">
    <location>
        <position position="208"/>
    </location>
    <ligand>
        <name>a divalent metal cation</name>
        <dbReference type="ChEBI" id="CHEBI:60240"/>
        <label>1</label>
    </ligand>
</feature>
<gene>
    <name evidence="5" type="ORF">QJU93_00100</name>
</gene>
<dbReference type="InterPro" id="IPR001130">
    <property type="entry name" value="TatD-like"/>
</dbReference>
<protein>
    <submittedName>
        <fullName evidence="5">TatD family hydrolase</fullName>
        <ecNumber evidence="5">3.1.-.-</ecNumber>
    </submittedName>
</protein>
<evidence type="ECO:0000256" key="1">
    <source>
        <dbReference type="ARBA" id="ARBA00009275"/>
    </source>
</evidence>
<dbReference type="AlphaFoldDB" id="A0AAJ6N7T6"/>
<feature type="binding site" evidence="4">
    <location>
        <position position="7"/>
    </location>
    <ligand>
        <name>a divalent metal cation</name>
        <dbReference type="ChEBI" id="CHEBI:60240"/>
        <label>1</label>
    </ligand>
</feature>
<dbReference type="GO" id="GO:0046872">
    <property type="term" value="F:metal ion binding"/>
    <property type="evidence" value="ECO:0007669"/>
    <property type="project" value="UniProtKB-KW"/>
</dbReference>
<dbReference type="Proteomes" id="UP001236239">
    <property type="component" value="Unassembled WGS sequence"/>
</dbReference>
<comment type="caution">
    <text evidence="5">The sequence shown here is derived from an EMBL/GenBank/DDBJ whole genome shotgun (WGS) entry which is preliminary data.</text>
</comment>
<dbReference type="GO" id="GO:0005829">
    <property type="term" value="C:cytosol"/>
    <property type="evidence" value="ECO:0007669"/>
    <property type="project" value="TreeGrafter"/>
</dbReference>
<dbReference type="EC" id="3.1.-.-" evidence="5"/>
<dbReference type="PROSITE" id="PS01137">
    <property type="entry name" value="TATD_1"/>
    <property type="match status" value="1"/>
</dbReference>
<accession>A0AAJ6N7T6</accession>
<dbReference type="FunFam" id="3.20.20.140:FF:000005">
    <property type="entry name" value="TatD family hydrolase"/>
    <property type="match status" value="1"/>
</dbReference>
<organism evidence="5 6">
    <name type="scientific">Phocoenobacter skyensis</name>
    <dbReference type="NCBI Taxonomy" id="97481"/>
    <lineage>
        <taxon>Bacteria</taxon>
        <taxon>Pseudomonadati</taxon>
        <taxon>Pseudomonadota</taxon>
        <taxon>Gammaproteobacteria</taxon>
        <taxon>Pasteurellales</taxon>
        <taxon>Pasteurellaceae</taxon>
        <taxon>Phocoenobacter</taxon>
    </lineage>
</organism>
<dbReference type="EMBL" id="JASAYQ010000001">
    <property type="protein sequence ID" value="MDP8171771.1"/>
    <property type="molecule type" value="Genomic_DNA"/>
</dbReference>
<evidence type="ECO:0000313" key="6">
    <source>
        <dbReference type="Proteomes" id="UP001236239"/>
    </source>
</evidence>
<keyword evidence="3 5" id="KW-0378">Hydrolase</keyword>
<sequence>MRFFDTHAHLDLLASKTQQPLAELIQNAQKVGVEKILIPSIFAKSFKDVTACCEQFPQQLVYGLGLHPYFIEQHQSADLDILEQQLKLLDHQCVAIAEIGLDKRLPPELWQKQCDFLIAQLELAKQFYLPVSLHSVKTHSELYHFLKQVQLPKQGVIHAFNGSYQQAKHFVDLGYKIGVGGSITYPRANKTCQTVAKLPLDCLVLETDSPDMPIYSLQSETNRPENIAIIFNTLCELRNENVEEIAEIIWNTSCGIFSHSK</sequence>
<keyword evidence="2 4" id="KW-0479">Metal-binding</keyword>
<dbReference type="RefSeq" id="WP_306373449.1">
    <property type="nucleotide sequence ID" value="NZ_JASAYK010000001.1"/>
</dbReference>
<dbReference type="Gene3D" id="3.20.20.140">
    <property type="entry name" value="Metal-dependent hydrolases"/>
    <property type="match status" value="1"/>
</dbReference>
<dbReference type="PANTHER" id="PTHR46124">
    <property type="entry name" value="D-AMINOACYL-TRNA DEACYLASE"/>
    <property type="match status" value="1"/>
</dbReference>
<feature type="binding site" evidence="4">
    <location>
        <position position="98"/>
    </location>
    <ligand>
        <name>a divalent metal cation</name>
        <dbReference type="ChEBI" id="CHEBI:60240"/>
        <label>1</label>
    </ligand>
</feature>
<dbReference type="PANTHER" id="PTHR46124:SF3">
    <property type="entry name" value="HYDROLASE"/>
    <property type="match status" value="1"/>
</dbReference>
<comment type="similarity">
    <text evidence="1">Belongs to the metallo-dependent hydrolases superfamily. TatD-type hydrolase family.</text>
</comment>
<dbReference type="GO" id="GO:0016788">
    <property type="term" value="F:hydrolase activity, acting on ester bonds"/>
    <property type="evidence" value="ECO:0007669"/>
    <property type="project" value="InterPro"/>
</dbReference>
<evidence type="ECO:0000256" key="2">
    <source>
        <dbReference type="ARBA" id="ARBA00022723"/>
    </source>
</evidence>
<proteinExistence type="inferred from homology"/>
<dbReference type="SUPFAM" id="SSF51556">
    <property type="entry name" value="Metallo-dependent hydrolases"/>
    <property type="match status" value="1"/>
</dbReference>
<name>A0AAJ6N7T6_9PAST</name>
<dbReference type="InterPro" id="IPR032466">
    <property type="entry name" value="Metal_Hydrolase"/>
</dbReference>
<evidence type="ECO:0000256" key="4">
    <source>
        <dbReference type="PIRSR" id="PIRSR005902-1"/>
    </source>
</evidence>
<dbReference type="Pfam" id="PF01026">
    <property type="entry name" value="TatD_DNase"/>
    <property type="match status" value="1"/>
</dbReference>
<feature type="binding site" evidence="4">
    <location>
        <position position="9"/>
    </location>
    <ligand>
        <name>a divalent metal cation</name>
        <dbReference type="ChEBI" id="CHEBI:60240"/>
        <label>1</label>
    </ligand>
</feature>
<evidence type="ECO:0000256" key="3">
    <source>
        <dbReference type="ARBA" id="ARBA00022801"/>
    </source>
</evidence>
<dbReference type="PIRSF" id="PIRSF005902">
    <property type="entry name" value="DNase_TatD"/>
    <property type="match status" value="1"/>
</dbReference>
<dbReference type="PROSITE" id="PS01091">
    <property type="entry name" value="TATD_3"/>
    <property type="match status" value="1"/>
</dbReference>
<dbReference type="InterPro" id="IPR018228">
    <property type="entry name" value="DNase_TatD-rel_CS"/>
</dbReference>
<feature type="binding site" evidence="4">
    <location>
        <position position="134"/>
    </location>
    <ligand>
        <name>a divalent metal cation</name>
        <dbReference type="ChEBI" id="CHEBI:60240"/>
        <label>2</label>
    </ligand>
</feature>
<reference evidence="5" key="1">
    <citation type="journal article" date="2023" name="Front. Microbiol.">
        <title>Phylogeography and host specificity of Pasteurellaceae pathogenic to sea-farmed fish in the north-east Atlantic.</title>
        <authorList>
            <person name="Gulla S."/>
            <person name="Colquhoun D.J."/>
            <person name="Olsen A.B."/>
            <person name="Spilsberg B."/>
            <person name="Lagesen K."/>
            <person name="Aakesson C.P."/>
            <person name="Strom S."/>
            <person name="Manji F."/>
            <person name="Birkbeck T.H."/>
            <person name="Nilsen H.K."/>
        </authorList>
    </citation>
    <scope>NUCLEOTIDE SEQUENCE</scope>
    <source>
        <strain evidence="5">TW16_20</strain>
    </source>
</reference>
<evidence type="ECO:0000313" key="5">
    <source>
        <dbReference type="EMBL" id="MDP8171771.1"/>
    </source>
</evidence>
<dbReference type="CDD" id="cd01310">
    <property type="entry name" value="TatD_DNAse"/>
    <property type="match status" value="1"/>
</dbReference>
<feature type="binding site" evidence="4">
    <location>
        <position position="158"/>
    </location>
    <ligand>
        <name>a divalent metal cation</name>
        <dbReference type="ChEBI" id="CHEBI:60240"/>
        <label>2</label>
    </ligand>
</feature>